<accession>A0A6G0SWQ2</accession>
<evidence type="ECO:0000313" key="1">
    <source>
        <dbReference type="EMBL" id="KAE9522384.1"/>
    </source>
</evidence>
<keyword evidence="2" id="KW-1185">Reference proteome</keyword>
<reference evidence="1 2" key="1">
    <citation type="submission" date="2019-08" db="EMBL/GenBank/DDBJ databases">
        <title>The genome of the soybean aphid Biotype 1, its phylome, world population structure and adaptation to the North American continent.</title>
        <authorList>
            <person name="Giordano R."/>
            <person name="Donthu R.K."/>
            <person name="Hernandez A.G."/>
            <person name="Wright C.L."/>
            <person name="Zimin A.V."/>
        </authorList>
    </citation>
    <scope>NUCLEOTIDE SEQUENCE [LARGE SCALE GENOMIC DNA]</scope>
    <source>
        <tissue evidence="1">Whole aphids</tissue>
    </source>
</reference>
<dbReference type="Proteomes" id="UP000475862">
    <property type="component" value="Unassembled WGS sequence"/>
</dbReference>
<name>A0A6G0SWQ2_APHGL</name>
<comment type="caution">
    <text evidence="1">The sequence shown here is derived from an EMBL/GenBank/DDBJ whole genome shotgun (WGS) entry which is preliminary data.</text>
</comment>
<organism evidence="1 2">
    <name type="scientific">Aphis glycines</name>
    <name type="common">Soybean aphid</name>
    <dbReference type="NCBI Taxonomy" id="307491"/>
    <lineage>
        <taxon>Eukaryota</taxon>
        <taxon>Metazoa</taxon>
        <taxon>Ecdysozoa</taxon>
        <taxon>Arthropoda</taxon>
        <taxon>Hexapoda</taxon>
        <taxon>Insecta</taxon>
        <taxon>Pterygota</taxon>
        <taxon>Neoptera</taxon>
        <taxon>Paraneoptera</taxon>
        <taxon>Hemiptera</taxon>
        <taxon>Sternorrhyncha</taxon>
        <taxon>Aphidomorpha</taxon>
        <taxon>Aphidoidea</taxon>
        <taxon>Aphididae</taxon>
        <taxon>Aphidini</taxon>
        <taxon>Aphis</taxon>
        <taxon>Aphis</taxon>
    </lineage>
</organism>
<proteinExistence type="predicted"/>
<dbReference type="EMBL" id="VYZN01001262">
    <property type="protein sequence ID" value="KAE9522384.1"/>
    <property type="molecule type" value="Genomic_DNA"/>
</dbReference>
<protein>
    <submittedName>
        <fullName evidence="1">Uncharacterized protein</fullName>
    </submittedName>
</protein>
<evidence type="ECO:0000313" key="2">
    <source>
        <dbReference type="Proteomes" id="UP000475862"/>
    </source>
</evidence>
<gene>
    <name evidence="1" type="ORF">AGLY_017215</name>
</gene>
<dbReference type="OrthoDB" id="6615313at2759"/>
<dbReference type="AlphaFoldDB" id="A0A6G0SWQ2"/>
<sequence length="250" mass="28837">MASAILDIQCIMGPNFKYLIKEMSIVDVHSRASQHWIFKHTQTPHTAKSKAVNIWLFRNYHQLSMDCGDVQYSEIDRILKSLHFECIYVKGEEKRQIILDFIPQVHVIDMDADLDCPRLNQLYQQLDYVNINNNNNYNKNNVNRVKNFIQKMNLLKSLKEQSEVRNLSIDDLVVDVSYPIKSMKRLETAFGMAVSCTLEDSVMGGTINVFLPKSVNVASEEVTSYNLGEVPPINLIFKGKNKNKFVIKFE</sequence>